<sequence>MSYWLAFGFGFSFFFVCDGIWIVYASSFCRFWLAKFTLEIGVLGTRYSTYVGKIARQRRGAMYRHLLCCIFCWQLLHMSYPISGDWAVMICSTPSQAPFTQAKFDRHVPHPKDVVSYFAAHET</sequence>
<dbReference type="Proteomes" id="UP000325945">
    <property type="component" value="Unassembled WGS sequence"/>
</dbReference>
<accession>A0A5N6XFD4</accession>
<dbReference type="EMBL" id="ML741770">
    <property type="protein sequence ID" value="KAE8331106.1"/>
    <property type="molecule type" value="Genomic_DNA"/>
</dbReference>
<organism evidence="1 2">
    <name type="scientific">Aspergillus sergii</name>
    <dbReference type="NCBI Taxonomy" id="1034303"/>
    <lineage>
        <taxon>Eukaryota</taxon>
        <taxon>Fungi</taxon>
        <taxon>Dikarya</taxon>
        <taxon>Ascomycota</taxon>
        <taxon>Pezizomycotina</taxon>
        <taxon>Eurotiomycetes</taxon>
        <taxon>Eurotiomycetidae</taxon>
        <taxon>Eurotiales</taxon>
        <taxon>Aspergillaceae</taxon>
        <taxon>Aspergillus</taxon>
        <taxon>Aspergillus subgen. Circumdati</taxon>
    </lineage>
</organism>
<proteinExistence type="predicted"/>
<reference evidence="2" key="1">
    <citation type="submission" date="2019-04" db="EMBL/GenBank/DDBJ databases">
        <title>Friends and foes A comparative genomics studyof 23 Aspergillus species from section Flavi.</title>
        <authorList>
            <consortium name="DOE Joint Genome Institute"/>
            <person name="Kjaerbolling I."/>
            <person name="Vesth T."/>
            <person name="Frisvad J.C."/>
            <person name="Nybo J.L."/>
            <person name="Theobald S."/>
            <person name="Kildgaard S."/>
            <person name="Isbrandt T."/>
            <person name="Kuo A."/>
            <person name="Sato A."/>
            <person name="Lyhne E.K."/>
            <person name="Kogle M.E."/>
            <person name="Wiebenga A."/>
            <person name="Kun R.S."/>
            <person name="Lubbers R.J."/>
            <person name="Makela M.R."/>
            <person name="Barry K."/>
            <person name="Chovatia M."/>
            <person name="Clum A."/>
            <person name="Daum C."/>
            <person name="Haridas S."/>
            <person name="He G."/>
            <person name="LaButti K."/>
            <person name="Lipzen A."/>
            <person name="Mondo S."/>
            <person name="Riley R."/>
            <person name="Salamov A."/>
            <person name="Simmons B.A."/>
            <person name="Magnuson J.K."/>
            <person name="Henrissat B."/>
            <person name="Mortensen U.H."/>
            <person name="Larsen T.O."/>
            <person name="Devries R.P."/>
            <person name="Grigoriev I.V."/>
            <person name="Machida M."/>
            <person name="Baker S.E."/>
            <person name="Andersen M.R."/>
        </authorList>
    </citation>
    <scope>NUCLEOTIDE SEQUENCE [LARGE SCALE GENOMIC DNA]</scope>
    <source>
        <strain evidence="2">CBS 130017</strain>
    </source>
</reference>
<evidence type="ECO:0000313" key="1">
    <source>
        <dbReference type="EMBL" id="KAE8331106.1"/>
    </source>
</evidence>
<gene>
    <name evidence="1" type="ORF">BDV39DRAFT_3975</name>
</gene>
<evidence type="ECO:0000313" key="2">
    <source>
        <dbReference type="Proteomes" id="UP000325945"/>
    </source>
</evidence>
<name>A0A5N6XFD4_9EURO</name>
<protein>
    <submittedName>
        <fullName evidence="1">Uncharacterized protein</fullName>
    </submittedName>
</protein>
<dbReference type="AlphaFoldDB" id="A0A5N6XFD4"/>
<keyword evidence="2" id="KW-1185">Reference proteome</keyword>